<dbReference type="AlphaFoldDB" id="K0TM24"/>
<dbReference type="Proteomes" id="UP000266841">
    <property type="component" value="Unassembled WGS sequence"/>
</dbReference>
<accession>K0TM24</accession>
<dbReference type="EMBL" id="AGNL01005987">
    <property type="protein sequence ID" value="EJK72347.1"/>
    <property type="molecule type" value="Genomic_DNA"/>
</dbReference>
<reference evidence="2 3" key="1">
    <citation type="journal article" date="2012" name="Genome Biol.">
        <title>Genome and low-iron response of an oceanic diatom adapted to chronic iron limitation.</title>
        <authorList>
            <person name="Lommer M."/>
            <person name="Specht M."/>
            <person name="Roy A.S."/>
            <person name="Kraemer L."/>
            <person name="Andreson R."/>
            <person name="Gutowska M.A."/>
            <person name="Wolf J."/>
            <person name="Bergner S.V."/>
            <person name="Schilhabel M.B."/>
            <person name="Klostermeier U.C."/>
            <person name="Beiko R.G."/>
            <person name="Rosenstiel P."/>
            <person name="Hippler M."/>
            <person name="Laroche J."/>
        </authorList>
    </citation>
    <scope>NUCLEOTIDE SEQUENCE [LARGE SCALE GENOMIC DNA]</scope>
    <source>
        <strain evidence="2 3">CCMP1005</strain>
    </source>
</reference>
<sequence>MLESGCKWRAPRPTGPTESTGGTGADAGAARGFYTGFQARVPPAKECARSPCSVHSGHGREGARVSLFLGSCDQIMTLEDHQTPPDPFKS</sequence>
<gene>
    <name evidence="2" type="ORF">THAOC_06131</name>
</gene>
<organism evidence="2 3">
    <name type="scientific">Thalassiosira oceanica</name>
    <name type="common">Marine diatom</name>
    <dbReference type="NCBI Taxonomy" id="159749"/>
    <lineage>
        <taxon>Eukaryota</taxon>
        <taxon>Sar</taxon>
        <taxon>Stramenopiles</taxon>
        <taxon>Ochrophyta</taxon>
        <taxon>Bacillariophyta</taxon>
        <taxon>Coscinodiscophyceae</taxon>
        <taxon>Thalassiosirophycidae</taxon>
        <taxon>Thalassiosirales</taxon>
        <taxon>Thalassiosiraceae</taxon>
        <taxon>Thalassiosira</taxon>
    </lineage>
</organism>
<evidence type="ECO:0000313" key="3">
    <source>
        <dbReference type="Proteomes" id="UP000266841"/>
    </source>
</evidence>
<comment type="caution">
    <text evidence="2">The sequence shown here is derived from an EMBL/GenBank/DDBJ whole genome shotgun (WGS) entry which is preliminary data.</text>
</comment>
<keyword evidence="3" id="KW-1185">Reference proteome</keyword>
<protein>
    <submittedName>
        <fullName evidence="2">Uncharacterized protein</fullName>
    </submittedName>
</protein>
<feature type="compositionally biased region" description="Low complexity" evidence="1">
    <location>
        <begin position="11"/>
        <end position="27"/>
    </location>
</feature>
<name>K0TM24_THAOC</name>
<feature type="region of interest" description="Disordered" evidence="1">
    <location>
        <begin position="1"/>
        <end position="27"/>
    </location>
</feature>
<proteinExistence type="predicted"/>
<evidence type="ECO:0000256" key="1">
    <source>
        <dbReference type="SAM" id="MobiDB-lite"/>
    </source>
</evidence>
<feature type="non-terminal residue" evidence="2">
    <location>
        <position position="90"/>
    </location>
</feature>
<evidence type="ECO:0000313" key="2">
    <source>
        <dbReference type="EMBL" id="EJK72347.1"/>
    </source>
</evidence>